<keyword evidence="2" id="KW-1185">Reference proteome</keyword>
<comment type="caution">
    <text evidence="1">The sequence shown here is derived from an EMBL/GenBank/DDBJ whole genome shotgun (WGS) entry which is preliminary data.</text>
</comment>
<dbReference type="Proteomes" id="UP001420932">
    <property type="component" value="Unassembled WGS sequence"/>
</dbReference>
<organism evidence="1 2">
    <name type="scientific">Stephania yunnanensis</name>
    <dbReference type="NCBI Taxonomy" id="152371"/>
    <lineage>
        <taxon>Eukaryota</taxon>
        <taxon>Viridiplantae</taxon>
        <taxon>Streptophyta</taxon>
        <taxon>Embryophyta</taxon>
        <taxon>Tracheophyta</taxon>
        <taxon>Spermatophyta</taxon>
        <taxon>Magnoliopsida</taxon>
        <taxon>Ranunculales</taxon>
        <taxon>Menispermaceae</taxon>
        <taxon>Menispermoideae</taxon>
        <taxon>Cissampelideae</taxon>
        <taxon>Stephania</taxon>
    </lineage>
</organism>
<name>A0AAP0NW63_9MAGN</name>
<protein>
    <submittedName>
        <fullName evidence="1">Uncharacterized protein</fullName>
    </submittedName>
</protein>
<sequence length="156" mass="17773">MNSWTPSIHPVPVYPTTRWLSHSNELVDEGSNHTLNKSSFIPPQISHKDMMNRSLICVTKMVIEMVVLGMQDRLLGAVQVLGLGGGPDRSSKKKSKLILICFYTRVFKTDRFCIYFSGQDMYMVKVTLYYSSVEGNEGDYGFSIGFVSDVEFWRLK</sequence>
<proteinExistence type="predicted"/>
<gene>
    <name evidence="1" type="ORF">Syun_018840</name>
</gene>
<reference evidence="1 2" key="1">
    <citation type="submission" date="2024-01" db="EMBL/GenBank/DDBJ databases">
        <title>Genome assemblies of Stephania.</title>
        <authorList>
            <person name="Yang L."/>
        </authorList>
    </citation>
    <scope>NUCLEOTIDE SEQUENCE [LARGE SCALE GENOMIC DNA]</scope>
    <source>
        <strain evidence="1">YNDBR</strain>
        <tissue evidence="1">Leaf</tissue>
    </source>
</reference>
<dbReference type="AlphaFoldDB" id="A0AAP0NW63"/>
<accession>A0AAP0NW63</accession>
<evidence type="ECO:0000313" key="1">
    <source>
        <dbReference type="EMBL" id="KAK9121223.1"/>
    </source>
</evidence>
<dbReference type="EMBL" id="JBBNAF010000008">
    <property type="protein sequence ID" value="KAK9121223.1"/>
    <property type="molecule type" value="Genomic_DNA"/>
</dbReference>
<evidence type="ECO:0000313" key="2">
    <source>
        <dbReference type="Proteomes" id="UP001420932"/>
    </source>
</evidence>